<dbReference type="Proteomes" id="UP000003162">
    <property type="component" value="Unassembled WGS sequence"/>
</dbReference>
<evidence type="ECO:0000313" key="2">
    <source>
        <dbReference type="Proteomes" id="UP000003162"/>
    </source>
</evidence>
<dbReference type="HOGENOM" id="CLU_3314090_0_0_9"/>
<reference evidence="1 2" key="2">
    <citation type="submission" date="2007-09" db="EMBL/GenBank/DDBJ databases">
        <authorList>
            <person name="Fulton L."/>
            <person name="Clifton S."/>
            <person name="Fulton B."/>
            <person name="Xu J."/>
            <person name="Minx P."/>
            <person name="Pepin K.H."/>
            <person name="Johnson M."/>
            <person name="Thiruvilangam P."/>
            <person name="Bhonagiri V."/>
            <person name="Nash W.E."/>
            <person name="Mardis E.R."/>
            <person name="Wilson R.K."/>
        </authorList>
    </citation>
    <scope>NUCLEOTIDE SEQUENCE [LARGE SCALE GENOMIC DNA]</scope>
    <source>
        <strain evidence="1 2">ATCC 33270</strain>
    </source>
</reference>
<organism evidence="1 2">
    <name type="scientific">Parvimonas micra ATCC 33270</name>
    <dbReference type="NCBI Taxonomy" id="411465"/>
    <lineage>
        <taxon>Bacteria</taxon>
        <taxon>Bacillati</taxon>
        <taxon>Bacillota</taxon>
        <taxon>Tissierellia</taxon>
        <taxon>Tissierellales</taxon>
        <taxon>Peptoniphilaceae</taxon>
        <taxon>Parvimonas</taxon>
    </lineage>
</organism>
<protein>
    <submittedName>
        <fullName evidence="1">Uncharacterized protein</fullName>
    </submittedName>
</protein>
<sequence>MRSPKALAESISAKADTGQLHSPTEINFLPLVNFLKEIG</sequence>
<evidence type="ECO:0000313" key="1">
    <source>
        <dbReference type="EMBL" id="EDP24749.1"/>
    </source>
</evidence>
<gene>
    <name evidence="1" type="ORF">PEPMIC_00193</name>
</gene>
<reference evidence="1 2" key="1">
    <citation type="submission" date="2007-09" db="EMBL/GenBank/DDBJ databases">
        <title>Draft genome sequence of Peptostreptococcus micros (ATCC 33270).</title>
        <authorList>
            <person name="Sudarsanam P."/>
            <person name="Ley R."/>
            <person name="Guruge J."/>
            <person name="Turnbaugh P.J."/>
            <person name="Mahowald M."/>
            <person name="Liep D."/>
            <person name="Gordon J."/>
        </authorList>
    </citation>
    <scope>NUCLEOTIDE SEQUENCE [LARGE SCALE GENOMIC DNA]</scope>
    <source>
        <strain evidence="1 2">ATCC 33270</strain>
    </source>
</reference>
<accession>A8SIS8</accession>
<name>A8SIS8_9FIRM</name>
<dbReference type="EMBL" id="ABEE02000014">
    <property type="protein sequence ID" value="EDP24749.1"/>
    <property type="molecule type" value="Genomic_DNA"/>
</dbReference>
<dbReference type="AlphaFoldDB" id="A8SIS8"/>
<comment type="caution">
    <text evidence="1">The sequence shown here is derived from an EMBL/GenBank/DDBJ whole genome shotgun (WGS) entry which is preliminary data.</text>
</comment>
<proteinExistence type="predicted"/>